<gene>
    <name evidence="3" type="ORF">U9M48_010833</name>
</gene>
<reference evidence="3 4" key="1">
    <citation type="submission" date="2024-02" db="EMBL/GenBank/DDBJ databases">
        <title>High-quality chromosome-scale genome assembly of Pensacola bahiagrass (Paspalum notatum Flugge var. saurae).</title>
        <authorList>
            <person name="Vega J.M."/>
            <person name="Podio M."/>
            <person name="Orjuela J."/>
            <person name="Siena L.A."/>
            <person name="Pessino S.C."/>
            <person name="Combes M.C."/>
            <person name="Mariac C."/>
            <person name="Albertini E."/>
            <person name="Pupilli F."/>
            <person name="Ortiz J.P.A."/>
            <person name="Leblanc O."/>
        </authorList>
    </citation>
    <scope>NUCLEOTIDE SEQUENCE [LARGE SCALE GENOMIC DNA]</scope>
    <source>
        <strain evidence="3">R1</strain>
        <tissue evidence="3">Leaf</tissue>
    </source>
</reference>
<evidence type="ECO:0000256" key="2">
    <source>
        <dbReference type="SAM" id="Phobius"/>
    </source>
</evidence>
<keyword evidence="2" id="KW-0472">Membrane</keyword>
<feature type="transmembrane region" description="Helical" evidence="2">
    <location>
        <begin position="21"/>
        <end position="43"/>
    </location>
</feature>
<accession>A0AAQ3SU67</accession>
<evidence type="ECO:0000313" key="3">
    <source>
        <dbReference type="EMBL" id="WVZ60870.1"/>
    </source>
</evidence>
<proteinExistence type="predicted"/>
<dbReference type="AlphaFoldDB" id="A0AAQ3SU67"/>
<keyword evidence="4" id="KW-1185">Reference proteome</keyword>
<organism evidence="3 4">
    <name type="scientific">Paspalum notatum var. saurae</name>
    <dbReference type="NCBI Taxonomy" id="547442"/>
    <lineage>
        <taxon>Eukaryota</taxon>
        <taxon>Viridiplantae</taxon>
        <taxon>Streptophyta</taxon>
        <taxon>Embryophyta</taxon>
        <taxon>Tracheophyta</taxon>
        <taxon>Spermatophyta</taxon>
        <taxon>Magnoliopsida</taxon>
        <taxon>Liliopsida</taxon>
        <taxon>Poales</taxon>
        <taxon>Poaceae</taxon>
        <taxon>PACMAD clade</taxon>
        <taxon>Panicoideae</taxon>
        <taxon>Andropogonodae</taxon>
        <taxon>Paspaleae</taxon>
        <taxon>Paspalinae</taxon>
        <taxon>Paspalum</taxon>
    </lineage>
</organism>
<keyword evidence="2" id="KW-1133">Transmembrane helix</keyword>
<dbReference type="EMBL" id="CP144746">
    <property type="protein sequence ID" value="WVZ60870.1"/>
    <property type="molecule type" value="Genomic_DNA"/>
</dbReference>
<dbReference type="EMBL" id="CP144746">
    <property type="protein sequence ID" value="WVZ60871.1"/>
    <property type="molecule type" value="Genomic_DNA"/>
</dbReference>
<sequence>MRSRCCGTLLLDDTVSQDSKSLNAGIFLLAHIVCMQLFLLLLVEGCFNANCGRAVKGYDASSQPDINKRRDAGAATSREQGDGCSLGSRHTVPWLSSLGTVQESGCACDCKVQSILKQPEKRRTENLLQLVIYASWLVLCALV</sequence>
<name>A0AAQ3SU67_PASNO</name>
<keyword evidence="2" id="KW-0812">Transmembrane</keyword>
<evidence type="ECO:0000313" key="4">
    <source>
        <dbReference type="Proteomes" id="UP001341281"/>
    </source>
</evidence>
<feature type="region of interest" description="Disordered" evidence="1">
    <location>
        <begin position="64"/>
        <end position="85"/>
    </location>
</feature>
<evidence type="ECO:0000256" key="1">
    <source>
        <dbReference type="SAM" id="MobiDB-lite"/>
    </source>
</evidence>
<dbReference type="Proteomes" id="UP001341281">
    <property type="component" value="Chromosome 02"/>
</dbReference>
<protein>
    <submittedName>
        <fullName evidence="3">Uncharacterized protein</fullName>
    </submittedName>
</protein>